<accession>A0A9P6DD96</accession>
<organism evidence="1 2">
    <name type="scientific">Pleurotus eryngii</name>
    <name type="common">Boletus of the steppes</name>
    <dbReference type="NCBI Taxonomy" id="5323"/>
    <lineage>
        <taxon>Eukaryota</taxon>
        <taxon>Fungi</taxon>
        <taxon>Dikarya</taxon>
        <taxon>Basidiomycota</taxon>
        <taxon>Agaricomycotina</taxon>
        <taxon>Agaricomycetes</taxon>
        <taxon>Agaricomycetidae</taxon>
        <taxon>Agaricales</taxon>
        <taxon>Pleurotineae</taxon>
        <taxon>Pleurotaceae</taxon>
        <taxon>Pleurotus</taxon>
    </lineage>
</organism>
<gene>
    <name evidence="1" type="ORF">BDN71DRAFT_1301630</name>
</gene>
<dbReference type="AlphaFoldDB" id="A0A9P6DD96"/>
<name>A0A9P6DD96_PLEER</name>
<dbReference type="Proteomes" id="UP000807025">
    <property type="component" value="Unassembled WGS sequence"/>
</dbReference>
<protein>
    <submittedName>
        <fullName evidence="1">Uncharacterized protein</fullName>
    </submittedName>
</protein>
<dbReference type="EMBL" id="MU154615">
    <property type="protein sequence ID" value="KAF9491618.1"/>
    <property type="molecule type" value="Genomic_DNA"/>
</dbReference>
<evidence type="ECO:0000313" key="2">
    <source>
        <dbReference type="Proteomes" id="UP000807025"/>
    </source>
</evidence>
<evidence type="ECO:0000313" key="1">
    <source>
        <dbReference type="EMBL" id="KAF9491618.1"/>
    </source>
</evidence>
<reference evidence="1" key="1">
    <citation type="submission" date="2020-11" db="EMBL/GenBank/DDBJ databases">
        <authorList>
            <consortium name="DOE Joint Genome Institute"/>
            <person name="Ahrendt S."/>
            <person name="Riley R."/>
            <person name="Andreopoulos W."/>
            <person name="Labutti K."/>
            <person name="Pangilinan J."/>
            <person name="Ruiz-Duenas F.J."/>
            <person name="Barrasa J.M."/>
            <person name="Sanchez-Garcia M."/>
            <person name="Camarero S."/>
            <person name="Miyauchi S."/>
            <person name="Serrano A."/>
            <person name="Linde D."/>
            <person name="Babiker R."/>
            <person name="Drula E."/>
            <person name="Ayuso-Fernandez I."/>
            <person name="Pacheco R."/>
            <person name="Padilla G."/>
            <person name="Ferreira P."/>
            <person name="Barriuso J."/>
            <person name="Kellner H."/>
            <person name="Castanera R."/>
            <person name="Alfaro M."/>
            <person name="Ramirez L."/>
            <person name="Pisabarro A.G."/>
            <person name="Kuo A."/>
            <person name="Tritt A."/>
            <person name="Lipzen A."/>
            <person name="He G."/>
            <person name="Yan M."/>
            <person name="Ng V."/>
            <person name="Cullen D."/>
            <person name="Martin F."/>
            <person name="Rosso M.-N."/>
            <person name="Henrissat B."/>
            <person name="Hibbett D."/>
            <person name="Martinez A.T."/>
            <person name="Grigoriev I.V."/>
        </authorList>
    </citation>
    <scope>NUCLEOTIDE SEQUENCE</scope>
    <source>
        <strain evidence="1">ATCC 90797</strain>
    </source>
</reference>
<proteinExistence type="predicted"/>
<keyword evidence="2" id="KW-1185">Reference proteome</keyword>
<comment type="caution">
    <text evidence="1">The sequence shown here is derived from an EMBL/GenBank/DDBJ whole genome shotgun (WGS) entry which is preliminary data.</text>
</comment>
<sequence>MNCSKLRSNLDSHRNSVRRGCAIPLILNIPQYNTAVQYRTMLLELTAPVALTPSAVLALMVSARSRSFRHAATIDASSREVAGLRTANPKLDMCRLQYSPAYMQAHRLLAPSCSLSPFRLSSPLQPFSYFAQLQRWNRNNGYGQRRSHSRSVRPTSAVG</sequence>